<dbReference type="KEGG" id="loa:LOAG_08091"/>
<protein>
    <recommendedName>
        <fullName evidence="1">THAP4-like heme-binding domain-containing protein</fullName>
    </recommendedName>
</protein>
<dbReference type="InterPro" id="IPR012674">
    <property type="entry name" value="Calycin"/>
</dbReference>
<dbReference type="InParanoid" id="A0A1S0TUN4"/>
<reference evidence="2" key="1">
    <citation type="submission" date="2012-04" db="EMBL/GenBank/DDBJ databases">
        <title>The Genome Sequence of Loa loa.</title>
        <authorList>
            <consortium name="The Broad Institute Genome Sequencing Platform"/>
            <consortium name="Broad Institute Genome Sequencing Center for Infectious Disease"/>
            <person name="Nutman T.B."/>
            <person name="Fink D.L."/>
            <person name="Russ C."/>
            <person name="Young S."/>
            <person name="Zeng Q."/>
            <person name="Gargeya S."/>
            <person name="Alvarado L."/>
            <person name="Berlin A."/>
            <person name="Chapman S.B."/>
            <person name="Chen Z."/>
            <person name="Freedman E."/>
            <person name="Gellesch M."/>
            <person name="Goldberg J."/>
            <person name="Griggs A."/>
            <person name="Gujja S."/>
            <person name="Heilman E.R."/>
            <person name="Heiman D."/>
            <person name="Howarth C."/>
            <person name="Mehta T."/>
            <person name="Neiman D."/>
            <person name="Pearson M."/>
            <person name="Roberts A."/>
            <person name="Saif S."/>
            <person name="Shea T."/>
            <person name="Shenoy N."/>
            <person name="Sisk P."/>
            <person name="Stolte C."/>
            <person name="Sykes S."/>
            <person name="White J."/>
            <person name="Yandava C."/>
            <person name="Haas B."/>
            <person name="Henn M.R."/>
            <person name="Nusbaum C."/>
            <person name="Birren B."/>
        </authorList>
    </citation>
    <scope>NUCLEOTIDE SEQUENCE [LARGE SCALE GENOMIC DNA]</scope>
</reference>
<dbReference type="PANTHER" id="PTHR15854:SF2">
    <property type="entry name" value="MARVEL DOMAIN-CONTAINING PROTEIN-RELATED"/>
    <property type="match status" value="1"/>
</dbReference>
<name>A0A1S0TUN4_LOALO</name>
<dbReference type="Pfam" id="PF08768">
    <property type="entry name" value="THAP4_heme-bd"/>
    <property type="match status" value="1"/>
</dbReference>
<gene>
    <name evidence="2" type="ORF">LOAG_08091</name>
</gene>
<dbReference type="GeneID" id="9945518"/>
<dbReference type="InterPro" id="IPR045165">
    <property type="entry name" value="Nitrobindin"/>
</dbReference>
<dbReference type="RefSeq" id="XP_020302175.1">
    <property type="nucleotide sequence ID" value="XM_020447611.1"/>
</dbReference>
<dbReference type="OMA" id="AMSNGFM"/>
<dbReference type="CTD" id="9945518"/>
<dbReference type="EMBL" id="JH712180">
    <property type="protein sequence ID" value="EFO20397.2"/>
    <property type="molecule type" value="Genomic_DNA"/>
</dbReference>
<accession>A0A1S0TUN4</accession>
<proteinExistence type="predicted"/>
<feature type="domain" description="THAP4-like heme-binding" evidence="1">
    <location>
        <begin position="12"/>
        <end position="172"/>
    </location>
</feature>
<evidence type="ECO:0000313" key="2">
    <source>
        <dbReference type="EMBL" id="EFO20397.2"/>
    </source>
</evidence>
<dbReference type="SUPFAM" id="SSF50814">
    <property type="entry name" value="Lipocalins"/>
    <property type="match status" value="1"/>
</dbReference>
<dbReference type="CDD" id="cd07828">
    <property type="entry name" value="lipocalin_heme-bd-THAP4-like"/>
    <property type="match status" value="1"/>
</dbReference>
<dbReference type="AlphaFoldDB" id="A0A1S0TUN4"/>
<dbReference type="OrthoDB" id="58529at2759"/>
<sequence>MTKIWKKIPATLKSIVFLIGKWRSEFGGKAVFPTIPKATYGEEVDFKLITKGDRVLDVLNYSAIAWDSWDGKEIHSEYGFLSVVNNNGSDLVSLNAVMSNGFITIEEGEERGLSIELRMQRIGRISFSHDLPVLRMSRSWTLLDTTHLEARLSISTIIHREMTEHTSIIYDRIYP</sequence>
<dbReference type="PANTHER" id="PTHR15854">
    <property type="entry name" value="THAP4 PROTEIN"/>
    <property type="match status" value="1"/>
</dbReference>
<evidence type="ECO:0000259" key="1">
    <source>
        <dbReference type="Pfam" id="PF08768"/>
    </source>
</evidence>
<organism evidence="2">
    <name type="scientific">Loa loa</name>
    <name type="common">Eye worm</name>
    <name type="synonym">Filaria loa</name>
    <dbReference type="NCBI Taxonomy" id="7209"/>
    <lineage>
        <taxon>Eukaryota</taxon>
        <taxon>Metazoa</taxon>
        <taxon>Ecdysozoa</taxon>
        <taxon>Nematoda</taxon>
        <taxon>Chromadorea</taxon>
        <taxon>Rhabditida</taxon>
        <taxon>Spirurina</taxon>
        <taxon>Spiruromorpha</taxon>
        <taxon>Filarioidea</taxon>
        <taxon>Onchocercidae</taxon>
        <taxon>Loa</taxon>
    </lineage>
</organism>
<dbReference type="InterPro" id="IPR014878">
    <property type="entry name" value="THAP4-like_heme-bd"/>
</dbReference>
<dbReference type="Gene3D" id="2.40.128.20">
    <property type="match status" value="1"/>
</dbReference>